<reference evidence="2 3" key="1">
    <citation type="submission" date="2020-07" db="EMBL/GenBank/DDBJ databases">
        <authorList>
            <person name="Sun Q."/>
        </authorList>
    </citation>
    <scope>NUCLEOTIDE SEQUENCE [LARGE SCALE GENOMIC DNA]</scope>
    <source>
        <strain evidence="2 3">CGMCC 1.13654</strain>
    </source>
</reference>
<dbReference type="InterPro" id="IPR020843">
    <property type="entry name" value="ER"/>
</dbReference>
<dbReference type="SUPFAM" id="SSF51735">
    <property type="entry name" value="NAD(P)-binding Rossmann-fold domains"/>
    <property type="match status" value="1"/>
</dbReference>
<accession>A0A838L2I3</accession>
<organism evidence="2 3">
    <name type="scientific">Sphingomonas chungangi</name>
    <dbReference type="NCBI Taxonomy" id="2683589"/>
    <lineage>
        <taxon>Bacteria</taxon>
        <taxon>Pseudomonadati</taxon>
        <taxon>Pseudomonadota</taxon>
        <taxon>Alphaproteobacteria</taxon>
        <taxon>Sphingomonadales</taxon>
        <taxon>Sphingomonadaceae</taxon>
        <taxon>Sphingomonas</taxon>
    </lineage>
</organism>
<dbReference type="Proteomes" id="UP000570166">
    <property type="component" value="Unassembled WGS sequence"/>
</dbReference>
<name>A0A838L2I3_9SPHN</name>
<dbReference type="Pfam" id="PF00107">
    <property type="entry name" value="ADH_zinc_N"/>
    <property type="match status" value="1"/>
</dbReference>
<protein>
    <submittedName>
        <fullName evidence="2">Zinc-binding alcohol dehydrogenase family protein</fullName>
    </submittedName>
</protein>
<evidence type="ECO:0000259" key="1">
    <source>
        <dbReference type="SMART" id="SM00829"/>
    </source>
</evidence>
<evidence type="ECO:0000313" key="3">
    <source>
        <dbReference type="Proteomes" id="UP000570166"/>
    </source>
</evidence>
<dbReference type="GO" id="GO:0016491">
    <property type="term" value="F:oxidoreductase activity"/>
    <property type="evidence" value="ECO:0007669"/>
    <property type="project" value="InterPro"/>
</dbReference>
<keyword evidence="3" id="KW-1185">Reference proteome</keyword>
<dbReference type="PANTHER" id="PTHR43677:SF4">
    <property type="entry name" value="QUINONE OXIDOREDUCTASE-LIKE PROTEIN 2"/>
    <property type="match status" value="1"/>
</dbReference>
<dbReference type="InterPro" id="IPR051397">
    <property type="entry name" value="Zn-ADH-like_protein"/>
</dbReference>
<gene>
    <name evidence="2" type="ORF">HZF05_06280</name>
</gene>
<dbReference type="InterPro" id="IPR011032">
    <property type="entry name" value="GroES-like_sf"/>
</dbReference>
<dbReference type="Gene3D" id="3.90.180.10">
    <property type="entry name" value="Medium-chain alcohol dehydrogenases, catalytic domain"/>
    <property type="match status" value="1"/>
</dbReference>
<sequence>MRTANIARDGSFTLAERPAPEARDGHSIVIVEAAGIGPTDLMRAKGFFGPVEADYVPGGEGVGRLASGERVYFGHSLPPFGAMAEQTLVADSEIWPVPAGLEHDQVIALAISGTGALIPLEEARIRPGDEVLILGATGPVGQFALQIARIVGAGRVVAASRNAAKLAALQERGLADAVAVIGGDDDEAALKAACKRGFDVVLDVIYGPPAEAAMRATAPGARMMSIGVQAGSTVTLSLRDLVFRSHVGVGTGQRPATERRAAYDRLMGMALDHGLRADTVRFPFSSAAEAWAAQAGSPYGKIVIDF</sequence>
<dbReference type="InterPro" id="IPR013149">
    <property type="entry name" value="ADH-like_C"/>
</dbReference>
<dbReference type="SUPFAM" id="SSF50129">
    <property type="entry name" value="GroES-like"/>
    <property type="match status" value="1"/>
</dbReference>
<comment type="caution">
    <text evidence="2">The sequence shown here is derived from an EMBL/GenBank/DDBJ whole genome shotgun (WGS) entry which is preliminary data.</text>
</comment>
<dbReference type="InterPro" id="IPR036291">
    <property type="entry name" value="NAD(P)-bd_dom_sf"/>
</dbReference>
<dbReference type="RefSeq" id="WP_160363508.1">
    <property type="nucleotide sequence ID" value="NZ_JACEIB010000003.1"/>
</dbReference>
<dbReference type="PANTHER" id="PTHR43677">
    <property type="entry name" value="SHORT-CHAIN DEHYDROGENASE/REDUCTASE"/>
    <property type="match status" value="1"/>
</dbReference>
<evidence type="ECO:0000313" key="2">
    <source>
        <dbReference type="EMBL" id="MBA2933703.1"/>
    </source>
</evidence>
<dbReference type="AlphaFoldDB" id="A0A838L2I3"/>
<proteinExistence type="predicted"/>
<dbReference type="EMBL" id="JACEIB010000003">
    <property type="protein sequence ID" value="MBA2933703.1"/>
    <property type="molecule type" value="Genomic_DNA"/>
</dbReference>
<dbReference type="SMART" id="SM00829">
    <property type="entry name" value="PKS_ER"/>
    <property type="match status" value="1"/>
</dbReference>
<feature type="domain" description="Enoyl reductase (ER)" evidence="1">
    <location>
        <begin position="7"/>
        <end position="304"/>
    </location>
</feature>